<evidence type="ECO:0000313" key="3">
    <source>
        <dbReference type="Proteomes" id="UP000680866"/>
    </source>
</evidence>
<evidence type="ECO:0000259" key="1">
    <source>
        <dbReference type="PROSITE" id="PS50801"/>
    </source>
</evidence>
<dbReference type="KEGG" id="pry:Prubr_69620"/>
<dbReference type="AlphaFoldDB" id="A0A810N7Z9"/>
<evidence type="ECO:0000313" key="2">
    <source>
        <dbReference type="EMBL" id="BCJ69941.1"/>
    </source>
</evidence>
<dbReference type="InterPro" id="IPR036513">
    <property type="entry name" value="STAS_dom_sf"/>
</dbReference>
<dbReference type="EMBL" id="AP023359">
    <property type="protein sequence ID" value="BCJ69941.1"/>
    <property type="molecule type" value="Genomic_DNA"/>
</dbReference>
<sequence length="147" mass="15192">MSDAAEPAQVSEPAGSGYDAAMAQDTLTIEVVRRNPRSARLQLSGDLDYDSADHLLRAAGQVLRDGSRDLVVDVSALGICDSSGLGALIEVFHNCRDADGGMRIVGIGPHLKQLLARTGLDEVFEVQARTGLGGSTSAPTGLDASSG</sequence>
<organism evidence="2 3">
    <name type="scientific">Polymorphospora rubra</name>
    <dbReference type="NCBI Taxonomy" id="338584"/>
    <lineage>
        <taxon>Bacteria</taxon>
        <taxon>Bacillati</taxon>
        <taxon>Actinomycetota</taxon>
        <taxon>Actinomycetes</taxon>
        <taxon>Micromonosporales</taxon>
        <taxon>Micromonosporaceae</taxon>
        <taxon>Polymorphospora</taxon>
    </lineage>
</organism>
<name>A0A810N7Z9_9ACTN</name>
<feature type="domain" description="STAS" evidence="1">
    <location>
        <begin position="41"/>
        <end position="126"/>
    </location>
</feature>
<dbReference type="Pfam" id="PF01740">
    <property type="entry name" value="STAS"/>
    <property type="match status" value="1"/>
</dbReference>
<protein>
    <recommendedName>
        <fullName evidence="1">STAS domain-containing protein</fullName>
    </recommendedName>
</protein>
<dbReference type="CDD" id="cd07043">
    <property type="entry name" value="STAS_anti-anti-sigma_factors"/>
    <property type="match status" value="1"/>
</dbReference>
<dbReference type="PANTHER" id="PTHR33495">
    <property type="entry name" value="ANTI-SIGMA FACTOR ANTAGONIST TM_1081-RELATED-RELATED"/>
    <property type="match status" value="1"/>
</dbReference>
<proteinExistence type="predicted"/>
<dbReference type="RefSeq" id="WP_212819530.1">
    <property type="nucleotide sequence ID" value="NZ_AP023359.1"/>
</dbReference>
<dbReference type="Proteomes" id="UP000680866">
    <property type="component" value="Chromosome"/>
</dbReference>
<dbReference type="Gene3D" id="3.30.750.24">
    <property type="entry name" value="STAS domain"/>
    <property type="match status" value="1"/>
</dbReference>
<dbReference type="PROSITE" id="PS50801">
    <property type="entry name" value="STAS"/>
    <property type="match status" value="1"/>
</dbReference>
<dbReference type="SUPFAM" id="SSF52091">
    <property type="entry name" value="SpoIIaa-like"/>
    <property type="match status" value="1"/>
</dbReference>
<accession>A0A810N7Z9</accession>
<dbReference type="PANTHER" id="PTHR33495:SF2">
    <property type="entry name" value="ANTI-SIGMA FACTOR ANTAGONIST TM_1081-RELATED"/>
    <property type="match status" value="1"/>
</dbReference>
<reference evidence="2" key="1">
    <citation type="submission" date="2020-08" db="EMBL/GenBank/DDBJ databases">
        <title>Whole genome shotgun sequence of Polymorphospora rubra NBRC 101157.</title>
        <authorList>
            <person name="Komaki H."/>
            <person name="Tamura T."/>
        </authorList>
    </citation>
    <scope>NUCLEOTIDE SEQUENCE</scope>
    <source>
        <strain evidence="2">NBRC 101157</strain>
    </source>
</reference>
<dbReference type="GO" id="GO:0043856">
    <property type="term" value="F:anti-sigma factor antagonist activity"/>
    <property type="evidence" value="ECO:0007669"/>
    <property type="project" value="TreeGrafter"/>
</dbReference>
<dbReference type="InterPro" id="IPR002645">
    <property type="entry name" value="STAS_dom"/>
</dbReference>
<gene>
    <name evidence="2" type="ORF">Prubr_69620</name>
</gene>
<keyword evidence="3" id="KW-1185">Reference proteome</keyword>